<evidence type="ECO:0000313" key="3">
    <source>
        <dbReference type="Proteomes" id="UP000253099"/>
    </source>
</evidence>
<dbReference type="InterPro" id="IPR010982">
    <property type="entry name" value="Lambda_DNA-bd_dom_sf"/>
</dbReference>
<feature type="domain" description="HTH cro/C1-type" evidence="1">
    <location>
        <begin position="2"/>
        <end position="38"/>
    </location>
</feature>
<accession>A0A366MCK6</accession>
<proteinExistence type="predicted"/>
<dbReference type="PROSITE" id="PS50943">
    <property type="entry name" value="HTH_CROC1"/>
    <property type="match status" value="1"/>
</dbReference>
<dbReference type="InterPro" id="IPR001387">
    <property type="entry name" value="Cro/C1-type_HTH"/>
</dbReference>
<gene>
    <name evidence="2" type="ORF">ALNOE001_05230</name>
</gene>
<dbReference type="GO" id="GO:0003677">
    <property type="term" value="F:DNA binding"/>
    <property type="evidence" value="ECO:0007669"/>
    <property type="project" value="InterPro"/>
</dbReference>
<dbReference type="Pfam" id="PF01381">
    <property type="entry name" value="HTH_3"/>
    <property type="match status" value="1"/>
</dbReference>
<organism evidence="2 3">
    <name type="scientific">Candidatus Methanobinarius endosymbioticus</name>
    <dbReference type="NCBI Taxonomy" id="2006182"/>
    <lineage>
        <taxon>Archaea</taxon>
        <taxon>Methanobacteriati</taxon>
        <taxon>Methanobacteriota</taxon>
        <taxon>Methanomada group</taxon>
        <taxon>Methanobacteria</taxon>
        <taxon>Methanobacteriales</taxon>
        <taxon>Methanobacteriaceae</taxon>
        <taxon>Candidatus Methanobinarius</taxon>
    </lineage>
</organism>
<dbReference type="EMBL" id="NIZT01000012">
    <property type="protein sequence ID" value="RBQ23976.1"/>
    <property type="molecule type" value="Genomic_DNA"/>
</dbReference>
<protein>
    <recommendedName>
        <fullName evidence="1">HTH cro/C1-type domain-containing protein</fullName>
    </recommendedName>
</protein>
<evidence type="ECO:0000313" key="2">
    <source>
        <dbReference type="EMBL" id="RBQ23976.1"/>
    </source>
</evidence>
<dbReference type="AlphaFoldDB" id="A0A366MCK6"/>
<dbReference type="Gene3D" id="1.10.260.40">
    <property type="entry name" value="lambda repressor-like DNA-binding domains"/>
    <property type="match status" value="1"/>
</dbReference>
<dbReference type="Proteomes" id="UP000253099">
    <property type="component" value="Unassembled WGS sequence"/>
</dbReference>
<comment type="caution">
    <text evidence="2">The sequence shown here is derived from an EMBL/GenBank/DDBJ whole genome shotgun (WGS) entry which is preliminary data.</text>
</comment>
<sequence>MIKELRKELNLTQADLAKKVGVSKQTLNAIEKRKIPPNFRHSM</sequence>
<evidence type="ECO:0000259" key="1">
    <source>
        <dbReference type="PROSITE" id="PS50943"/>
    </source>
</evidence>
<dbReference type="CDD" id="cd00093">
    <property type="entry name" value="HTH_XRE"/>
    <property type="match status" value="1"/>
</dbReference>
<name>A0A366MCK6_9EURY</name>
<dbReference type="SUPFAM" id="SSF47413">
    <property type="entry name" value="lambda repressor-like DNA-binding domains"/>
    <property type="match status" value="1"/>
</dbReference>
<keyword evidence="3" id="KW-1185">Reference proteome</keyword>
<reference evidence="2 3" key="1">
    <citation type="submission" date="2018-06" db="EMBL/GenBank/DDBJ databases">
        <title>Genomic insight into two independent archaeal endosymbiosis events.</title>
        <authorList>
            <person name="Lind A.E."/>
            <person name="Lewis W.H."/>
            <person name="Spang A."/>
            <person name="Guy L."/>
            <person name="Embley M.T."/>
            <person name="Ettema T.J.G."/>
        </authorList>
    </citation>
    <scope>NUCLEOTIDE SEQUENCE [LARGE SCALE GENOMIC DNA]</scope>
    <source>
        <strain evidence="2">NOE</strain>
    </source>
</reference>